<gene>
    <name evidence="4" type="ORF">J8273_2518</name>
</gene>
<dbReference type="PIRSF" id="PIRSF006078">
    <property type="entry name" value="GlxK"/>
    <property type="match status" value="1"/>
</dbReference>
<keyword evidence="3 4" id="KW-0418">Kinase</keyword>
<comment type="caution">
    <text evidence="4">The sequence shown here is derived from an EMBL/GenBank/DDBJ whole genome shotgun (WGS) entry which is preliminary data.</text>
</comment>
<dbReference type="AlphaFoldDB" id="A0A8J6AVY7"/>
<evidence type="ECO:0000313" key="5">
    <source>
        <dbReference type="Proteomes" id="UP000717585"/>
    </source>
</evidence>
<protein>
    <submittedName>
        <fullName evidence="4">Glycerate kinase</fullName>
    </submittedName>
</protein>
<dbReference type="SUPFAM" id="SSF110738">
    <property type="entry name" value="Glycerate kinase I"/>
    <property type="match status" value="1"/>
</dbReference>
<proteinExistence type="inferred from homology"/>
<comment type="similarity">
    <text evidence="1">Belongs to the glycerate kinase type-1 family.</text>
</comment>
<dbReference type="InterPro" id="IPR036129">
    <property type="entry name" value="Glycerate_kinase_sf"/>
</dbReference>
<reference evidence="4" key="1">
    <citation type="submission" date="2021-05" db="EMBL/GenBank/DDBJ databases">
        <title>A free-living protist that lacks canonical eukaryotic 1 DNA replication and segregation systems.</title>
        <authorList>
            <person name="Salas-Leiva D.E."/>
            <person name="Tromer E.C."/>
            <person name="Curtis B.A."/>
            <person name="Jerlstrom-Hultqvist J."/>
            <person name="Kolisko M."/>
            <person name="Yi Z."/>
            <person name="Salas-Leiva J.S."/>
            <person name="Gallot-Lavallee L."/>
            <person name="Kops G.J.P.L."/>
            <person name="Archibald J.M."/>
            <person name="Simpson A.G.B."/>
            <person name="Roger A.J."/>
        </authorList>
    </citation>
    <scope>NUCLEOTIDE SEQUENCE</scope>
    <source>
        <strain evidence="4">BICM</strain>
    </source>
</reference>
<evidence type="ECO:0000256" key="3">
    <source>
        <dbReference type="ARBA" id="ARBA00022777"/>
    </source>
</evidence>
<dbReference type="InterPro" id="IPR018197">
    <property type="entry name" value="Glycerate_kinase_RE-like"/>
</dbReference>
<dbReference type="PANTHER" id="PTHR21599:SF0">
    <property type="entry name" value="GLYCERATE KINASE"/>
    <property type="match status" value="1"/>
</dbReference>
<dbReference type="PANTHER" id="PTHR21599">
    <property type="entry name" value="GLYCERATE KINASE"/>
    <property type="match status" value="1"/>
</dbReference>
<dbReference type="Pfam" id="PF02595">
    <property type="entry name" value="Gly_kinase"/>
    <property type="match status" value="1"/>
</dbReference>
<evidence type="ECO:0000313" key="4">
    <source>
        <dbReference type="EMBL" id="KAG9396166.1"/>
    </source>
</evidence>
<keyword evidence="5" id="KW-1185">Reference proteome</keyword>
<dbReference type="OrthoDB" id="10262596at2759"/>
<organism evidence="4 5">
    <name type="scientific">Carpediemonas membranifera</name>
    <dbReference type="NCBI Taxonomy" id="201153"/>
    <lineage>
        <taxon>Eukaryota</taxon>
        <taxon>Metamonada</taxon>
        <taxon>Carpediemonas-like organisms</taxon>
        <taxon>Carpediemonas</taxon>
    </lineage>
</organism>
<accession>A0A8J6AVY7</accession>
<dbReference type="InterPro" id="IPR004381">
    <property type="entry name" value="Glycerate_kinase"/>
</dbReference>
<dbReference type="Gene3D" id="3.40.50.10350">
    <property type="entry name" value="Glycerate kinase, domain 1"/>
    <property type="match status" value="1"/>
</dbReference>
<sequence length="374" mass="38237">MVCDDQSKHGTALLCTDSFKGSATSLELVKTISDVLEHHHWKTISLPISDGGDGFLEAVLCAIQSAEARTVTVTGPFPGITAEAPYAVVSEAGATTVFLEMASVAGIILCKDLDPMRTTTFGLGELIRFVIAAEHPSRIHIGLGGSATNDAGLGMLQALGAVISSADGELPSPVTTGDAPSVTAVDLTPAIDAVRGVELIAVCDVSNPLAGPNGATHIYGPQKGVRDLARMDAAIAQIGALYGTSAAISEFPGAGAAGGLGAAVLALHGAIEPGSRALNTLLHLDDHVRESTLVITGEGKYDSQTANGKVVSAVQASCKAHGVACLVLCGCCDKCMEGPGVVSLTSRYDVDKCMRDTLACVKETVEDMVQNGQI</sequence>
<dbReference type="EMBL" id="JAHDYR010000007">
    <property type="protein sequence ID" value="KAG9396166.1"/>
    <property type="molecule type" value="Genomic_DNA"/>
</dbReference>
<evidence type="ECO:0000256" key="1">
    <source>
        <dbReference type="ARBA" id="ARBA00006284"/>
    </source>
</evidence>
<dbReference type="GO" id="GO:0008887">
    <property type="term" value="F:glycerate kinase activity"/>
    <property type="evidence" value="ECO:0007669"/>
    <property type="project" value="InterPro"/>
</dbReference>
<evidence type="ECO:0000256" key="2">
    <source>
        <dbReference type="ARBA" id="ARBA00022679"/>
    </source>
</evidence>
<keyword evidence="2" id="KW-0808">Transferase</keyword>
<dbReference type="Proteomes" id="UP000717585">
    <property type="component" value="Unassembled WGS sequence"/>
</dbReference>
<dbReference type="GO" id="GO:0031388">
    <property type="term" value="P:organic acid phosphorylation"/>
    <property type="evidence" value="ECO:0007669"/>
    <property type="project" value="InterPro"/>
</dbReference>
<dbReference type="InterPro" id="IPR018193">
    <property type="entry name" value="Glyc_kinase_flavodox-like_fold"/>
</dbReference>
<dbReference type="NCBIfam" id="TIGR00045">
    <property type="entry name" value="glycerate kinase"/>
    <property type="match status" value="1"/>
</dbReference>
<dbReference type="Gene3D" id="3.90.1510.10">
    <property type="entry name" value="Glycerate kinase, domain 2"/>
    <property type="match status" value="1"/>
</dbReference>
<name>A0A8J6AVY7_9EUKA</name>